<keyword evidence="2" id="KW-0472">Membrane</keyword>
<organism evidence="3 4">
    <name type="scientific">Actinomadura livida</name>
    <dbReference type="NCBI Taxonomy" id="79909"/>
    <lineage>
        <taxon>Bacteria</taxon>
        <taxon>Bacillati</taxon>
        <taxon>Actinomycetota</taxon>
        <taxon>Actinomycetes</taxon>
        <taxon>Streptosporangiales</taxon>
        <taxon>Thermomonosporaceae</taxon>
        <taxon>Actinomadura</taxon>
    </lineage>
</organism>
<keyword evidence="4" id="KW-1185">Reference proteome</keyword>
<keyword evidence="2" id="KW-0812">Transmembrane</keyword>
<evidence type="ECO:0000313" key="4">
    <source>
        <dbReference type="Proteomes" id="UP001501427"/>
    </source>
</evidence>
<feature type="region of interest" description="Disordered" evidence="1">
    <location>
        <begin position="153"/>
        <end position="174"/>
    </location>
</feature>
<evidence type="ECO:0000256" key="2">
    <source>
        <dbReference type="SAM" id="Phobius"/>
    </source>
</evidence>
<sequence>MARVPAYRRNANCVTRIGTVKISSAASPIAVVATAISIAVALVAAHSAILASISSRSAIPNRARTASARIIAAISTSVKQDAITTMPITASRSCHTTSSASIGRKHSAMTATVNSRRAIASGRGERPTAMCGSDPTSIPAAVTATTWSAECSAATTPSGASGGAPSGPTPTSRA</sequence>
<reference evidence="3 4" key="1">
    <citation type="journal article" date="2019" name="Int. J. Syst. Evol. Microbiol.">
        <title>The Global Catalogue of Microorganisms (GCM) 10K type strain sequencing project: providing services to taxonomists for standard genome sequencing and annotation.</title>
        <authorList>
            <consortium name="The Broad Institute Genomics Platform"/>
            <consortium name="The Broad Institute Genome Sequencing Center for Infectious Disease"/>
            <person name="Wu L."/>
            <person name="Ma J."/>
        </authorList>
    </citation>
    <scope>NUCLEOTIDE SEQUENCE [LARGE SCALE GENOMIC DNA]</scope>
    <source>
        <strain evidence="3 4">JCM 10667</strain>
    </source>
</reference>
<proteinExistence type="predicted"/>
<comment type="caution">
    <text evidence="3">The sequence shown here is derived from an EMBL/GenBank/DDBJ whole genome shotgun (WGS) entry which is preliminary data.</text>
</comment>
<name>A0ABN1F472_9ACTN</name>
<evidence type="ECO:0000313" key="3">
    <source>
        <dbReference type="EMBL" id="GAA0581855.1"/>
    </source>
</evidence>
<dbReference type="Proteomes" id="UP001501427">
    <property type="component" value="Unassembled WGS sequence"/>
</dbReference>
<dbReference type="EMBL" id="BAAAHD010000052">
    <property type="protein sequence ID" value="GAA0581855.1"/>
    <property type="molecule type" value="Genomic_DNA"/>
</dbReference>
<accession>A0ABN1F472</accession>
<protein>
    <submittedName>
        <fullName evidence="3">Uncharacterized protein</fullName>
    </submittedName>
</protein>
<keyword evidence="2" id="KW-1133">Transmembrane helix</keyword>
<gene>
    <name evidence="3" type="ORF">GCM10009546_50400</name>
</gene>
<feature type="transmembrane region" description="Helical" evidence="2">
    <location>
        <begin position="29"/>
        <end position="53"/>
    </location>
</feature>
<evidence type="ECO:0000256" key="1">
    <source>
        <dbReference type="SAM" id="MobiDB-lite"/>
    </source>
</evidence>